<evidence type="ECO:0000256" key="5">
    <source>
        <dbReference type="ARBA" id="ARBA00022723"/>
    </source>
</evidence>
<feature type="domain" description="Radical SAM core" evidence="9">
    <location>
        <begin position="131"/>
        <end position="358"/>
    </location>
</feature>
<dbReference type="Gene3D" id="3.80.30.20">
    <property type="entry name" value="tm_1862 like domain"/>
    <property type="match status" value="1"/>
</dbReference>
<organism evidence="10 11">
    <name type="scientific">Thiocystis violascens (strain ATCC 17096 / DSM 198 / 6111)</name>
    <name type="common">Chromatium violascens</name>
    <dbReference type="NCBI Taxonomy" id="765911"/>
    <lineage>
        <taxon>Bacteria</taxon>
        <taxon>Pseudomonadati</taxon>
        <taxon>Pseudomonadota</taxon>
        <taxon>Gammaproteobacteria</taxon>
        <taxon>Chromatiales</taxon>
        <taxon>Chromatiaceae</taxon>
        <taxon>Thiocystis</taxon>
    </lineage>
</organism>
<dbReference type="KEGG" id="tvi:Thivi_3783"/>
<dbReference type="PROSITE" id="PS51449">
    <property type="entry name" value="MTTASE_N"/>
    <property type="match status" value="1"/>
</dbReference>
<protein>
    <submittedName>
        <fullName evidence="10">MiaB-like tRNA modifying enzyme</fullName>
    </submittedName>
</protein>
<evidence type="ECO:0000256" key="4">
    <source>
        <dbReference type="ARBA" id="ARBA00022691"/>
    </source>
</evidence>
<dbReference type="CDD" id="cd01335">
    <property type="entry name" value="Radical_SAM"/>
    <property type="match status" value="1"/>
</dbReference>
<evidence type="ECO:0000256" key="1">
    <source>
        <dbReference type="ARBA" id="ARBA00001966"/>
    </source>
</evidence>
<dbReference type="NCBIfam" id="TIGR01579">
    <property type="entry name" value="MiaB-like-C"/>
    <property type="match status" value="1"/>
</dbReference>
<evidence type="ECO:0000313" key="11">
    <source>
        <dbReference type="Proteomes" id="UP000006062"/>
    </source>
</evidence>
<dbReference type="SFLD" id="SFLDG01082">
    <property type="entry name" value="B12-binding_domain_containing"/>
    <property type="match status" value="1"/>
</dbReference>
<dbReference type="Pfam" id="PF00919">
    <property type="entry name" value="UPF0004"/>
    <property type="match status" value="1"/>
</dbReference>
<dbReference type="GO" id="GO:0051539">
    <property type="term" value="F:4 iron, 4 sulfur cluster binding"/>
    <property type="evidence" value="ECO:0007669"/>
    <property type="project" value="UniProtKB-KW"/>
</dbReference>
<evidence type="ECO:0000256" key="7">
    <source>
        <dbReference type="ARBA" id="ARBA00023014"/>
    </source>
</evidence>
<reference evidence="10 11" key="1">
    <citation type="submission" date="2012-06" db="EMBL/GenBank/DDBJ databases">
        <title>Complete sequence of Thiocystis violascens DSM 198.</title>
        <authorList>
            <consortium name="US DOE Joint Genome Institute"/>
            <person name="Lucas S."/>
            <person name="Han J."/>
            <person name="Lapidus A."/>
            <person name="Cheng J.-F."/>
            <person name="Goodwin L."/>
            <person name="Pitluck S."/>
            <person name="Peters L."/>
            <person name="Ovchinnikova G."/>
            <person name="Teshima H."/>
            <person name="Detter J.C."/>
            <person name="Han C."/>
            <person name="Tapia R."/>
            <person name="Land M."/>
            <person name="Hauser L."/>
            <person name="Kyrpides N."/>
            <person name="Ivanova N."/>
            <person name="Pagani I."/>
            <person name="Vogl K."/>
            <person name="Liu Z."/>
            <person name="Frigaard N.-U."/>
            <person name="Bryant D."/>
            <person name="Woyke T."/>
        </authorList>
    </citation>
    <scope>NUCLEOTIDE SEQUENCE [LARGE SCALE GENOMIC DNA]</scope>
    <source>
        <strain evidence="11">ATCC 17096 / DSM 198 / 6111</strain>
    </source>
</reference>
<feature type="domain" description="MTTase N-terminal" evidence="8">
    <location>
        <begin position="1"/>
        <end position="113"/>
    </location>
</feature>
<evidence type="ECO:0000259" key="9">
    <source>
        <dbReference type="PROSITE" id="PS51918"/>
    </source>
</evidence>
<evidence type="ECO:0000313" key="10">
    <source>
        <dbReference type="EMBL" id="AFL75627.1"/>
    </source>
</evidence>
<accession>I3YF59</accession>
<name>I3YF59_THIV6</name>
<dbReference type="Pfam" id="PF04055">
    <property type="entry name" value="Radical_SAM"/>
    <property type="match status" value="1"/>
</dbReference>
<dbReference type="InterPro" id="IPR023404">
    <property type="entry name" value="rSAM_horseshoe"/>
</dbReference>
<dbReference type="PANTHER" id="PTHR11918:SF45">
    <property type="entry name" value="THREONYLCARBAMOYLADENOSINE TRNA METHYLTHIOTRANSFERASE"/>
    <property type="match status" value="1"/>
</dbReference>
<dbReference type="eggNOG" id="COG0621">
    <property type="taxonomic scope" value="Bacteria"/>
</dbReference>
<dbReference type="STRING" id="765911.Thivi_3783"/>
<dbReference type="PROSITE" id="PS01278">
    <property type="entry name" value="MTTASE_RADICAL"/>
    <property type="match status" value="1"/>
</dbReference>
<dbReference type="PANTHER" id="PTHR11918">
    <property type="entry name" value="RADICAL SAM PROTEINS"/>
    <property type="match status" value="1"/>
</dbReference>
<comment type="cofactor">
    <cofactor evidence="1">
        <name>[4Fe-4S] cluster</name>
        <dbReference type="ChEBI" id="CHEBI:49883"/>
    </cofactor>
</comment>
<dbReference type="InterPro" id="IPR006638">
    <property type="entry name" value="Elp3/MiaA/NifB-like_rSAM"/>
</dbReference>
<evidence type="ECO:0000256" key="3">
    <source>
        <dbReference type="ARBA" id="ARBA00022679"/>
    </source>
</evidence>
<dbReference type="GO" id="GO:0046872">
    <property type="term" value="F:metal ion binding"/>
    <property type="evidence" value="ECO:0007669"/>
    <property type="project" value="UniProtKB-KW"/>
</dbReference>
<keyword evidence="5" id="KW-0479">Metal-binding</keyword>
<dbReference type="Proteomes" id="UP000006062">
    <property type="component" value="Chromosome"/>
</dbReference>
<dbReference type="SFLD" id="SFLDG01061">
    <property type="entry name" value="methylthiotransferase"/>
    <property type="match status" value="1"/>
</dbReference>
<dbReference type="InterPro" id="IPR005839">
    <property type="entry name" value="Methylthiotransferase"/>
</dbReference>
<dbReference type="HOGENOM" id="CLU_018697_1_0_6"/>
<dbReference type="InterPro" id="IPR020612">
    <property type="entry name" value="Methylthiotransferase_CS"/>
</dbReference>
<dbReference type="Gene3D" id="3.40.50.12160">
    <property type="entry name" value="Methylthiotransferase, N-terminal domain"/>
    <property type="match status" value="1"/>
</dbReference>
<dbReference type="InterPro" id="IPR013848">
    <property type="entry name" value="Methylthiotransferase_N"/>
</dbReference>
<dbReference type="InterPro" id="IPR038135">
    <property type="entry name" value="Methylthiotransferase_N_sf"/>
</dbReference>
<keyword evidence="11" id="KW-1185">Reference proteome</keyword>
<dbReference type="InterPro" id="IPR058240">
    <property type="entry name" value="rSAM_sf"/>
</dbReference>
<keyword evidence="2" id="KW-0004">4Fe-4S</keyword>
<keyword evidence="3" id="KW-0808">Transferase</keyword>
<proteinExistence type="predicted"/>
<dbReference type="OrthoDB" id="9805215at2"/>
<evidence type="ECO:0000256" key="6">
    <source>
        <dbReference type="ARBA" id="ARBA00023004"/>
    </source>
</evidence>
<dbReference type="PROSITE" id="PS51918">
    <property type="entry name" value="RADICAL_SAM"/>
    <property type="match status" value="1"/>
</dbReference>
<dbReference type="SUPFAM" id="SSF102114">
    <property type="entry name" value="Radical SAM enzymes"/>
    <property type="match status" value="1"/>
</dbReference>
<dbReference type="GO" id="GO:0035598">
    <property type="term" value="F:tRNA (N(6)-L-threonylcarbamoyladenosine(37)-C(2))-methylthiotransferase activity"/>
    <property type="evidence" value="ECO:0007669"/>
    <property type="project" value="TreeGrafter"/>
</dbReference>
<keyword evidence="6" id="KW-0408">Iron</keyword>
<dbReference type="InterPro" id="IPR007197">
    <property type="entry name" value="rSAM"/>
</dbReference>
<dbReference type="NCBIfam" id="TIGR00089">
    <property type="entry name" value="MiaB/RimO family radical SAM methylthiotransferase"/>
    <property type="match status" value="1"/>
</dbReference>
<dbReference type="SMART" id="SM00729">
    <property type="entry name" value="Elp3"/>
    <property type="match status" value="1"/>
</dbReference>
<dbReference type="EMBL" id="CP003154">
    <property type="protein sequence ID" value="AFL75627.1"/>
    <property type="molecule type" value="Genomic_DNA"/>
</dbReference>
<keyword evidence="7" id="KW-0411">Iron-sulfur</keyword>
<dbReference type="AlphaFoldDB" id="I3YF59"/>
<gene>
    <name evidence="10" type="ordered locus">Thivi_3783</name>
</gene>
<keyword evidence="4" id="KW-0949">S-adenosyl-L-methionine</keyword>
<dbReference type="InterPro" id="IPR006467">
    <property type="entry name" value="MiaB-like_bact"/>
</dbReference>
<evidence type="ECO:0000259" key="8">
    <source>
        <dbReference type="PROSITE" id="PS51449"/>
    </source>
</evidence>
<evidence type="ECO:0000256" key="2">
    <source>
        <dbReference type="ARBA" id="ARBA00022485"/>
    </source>
</evidence>
<dbReference type="RefSeq" id="WP_014780018.1">
    <property type="nucleotide sequence ID" value="NC_018012.1"/>
</dbReference>
<dbReference type="SFLD" id="SFLDS00029">
    <property type="entry name" value="Radical_SAM"/>
    <property type="match status" value="1"/>
</dbReference>
<sequence length="432" mass="47461">MRVKLLTLGCRLNEAELEGWADRFQARGCQVVGHEDPADLIVINTCAVTQQAVRKSRQILRRSHRVNPGARLIVSGCLAALEAESLAGESGVDLVVGNQDKDRLVEIALDALDIPSMPELAIANDASPLFTRGRQRAFVKVQDGCRYRCTFCITTQARGEERSRPVGEVVATVGRLHRAGIQEVVLTGVHLGGYGSDTGGDLAVLVSRILAETEIPRLRLGSLEPWDLPDTFWPLFADSRLMPHLHLPLQSGSDAVLRRMARRCKTDEFARLVEYGRALVPSLNLTTDIIVGFPGEDRDDWRRTLAFVEAMRFGHIHVFSYSPRAGTLAATLPDQVDAGTKRQRCQELQVLAVRMKGEVLRAQIGQQAWVLCEGPDDGAQRASRFGYTPNYLPVQVVADAPWMTGNRLIDVTLTGLAASGEAMVGQPVRRSE</sequence>